<name>A0A1G5WDD1_9BACT</name>
<gene>
    <name evidence="1" type="ORF">SAMN03080617_01047</name>
</gene>
<keyword evidence="2" id="KW-1185">Reference proteome</keyword>
<sequence>MKQVFILILLGVFVGCTDTSDQPLPLSLEGKWVDQLTKTDTLEFLRLEDGSSLLNLARGREMRNGNNLPKIGSGLYTFSLGETSISLQYSLSSFYNPTEYYFKQNQLELKVGRFFDSENSSDILTFRKIRQ</sequence>
<organism evidence="1 2">
    <name type="scientific">Algoriphagus alkaliphilus</name>
    <dbReference type="NCBI Taxonomy" id="279824"/>
    <lineage>
        <taxon>Bacteria</taxon>
        <taxon>Pseudomonadati</taxon>
        <taxon>Bacteroidota</taxon>
        <taxon>Cytophagia</taxon>
        <taxon>Cytophagales</taxon>
        <taxon>Cyclobacteriaceae</taxon>
        <taxon>Algoriphagus</taxon>
    </lineage>
</organism>
<evidence type="ECO:0000313" key="1">
    <source>
        <dbReference type="EMBL" id="SDA56083.1"/>
    </source>
</evidence>
<dbReference type="PROSITE" id="PS51257">
    <property type="entry name" value="PROKAR_LIPOPROTEIN"/>
    <property type="match status" value="1"/>
</dbReference>
<dbReference type="RefSeq" id="WP_092728891.1">
    <property type="nucleotide sequence ID" value="NZ_FMXE01000006.1"/>
</dbReference>
<proteinExistence type="predicted"/>
<evidence type="ECO:0008006" key="3">
    <source>
        <dbReference type="Google" id="ProtNLM"/>
    </source>
</evidence>
<dbReference type="Proteomes" id="UP000198756">
    <property type="component" value="Unassembled WGS sequence"/>
</dbReference>
<dbReference type="AlphaFoldDB" id="A0A1G5WDD1"/>
<dbReference type="EMBL" id="FMXE01000006">
    <property type="protein sequence ID" value="SDA56083.1"/>
    <property type="molecule type" value="Genomic_DNA"/>
</dbReference>
<accession>A0A1G5WDD1</accession>
<dbReference type="OrthoDB" id="958369at2"/>
<reference evidence="2" key="1">
    <citation type="submission" date="2016-10" db="EMBL/GenBank/DDBJ databases">
        <authorList>
            <person name="Varghese N."/>
            <person name="Submissions S."/>
        </authorList>
    </citation>
    <scope>NUCLEOTIDE SEQUENCE [LARGE SCALE GENOMIC DNA]</scope>
    <source>
        <strain evidence="2">DSM 22703</strain>
    </source>
</reference>
<evidence type="ECO:0000313" key="2">
    <source>
        <dbReference type="Proteomes" id="UP000198756"/>
    </source>
</evidence>
<protein>
    <recommendedName>
        <fullName evidence="3">Lipocalin-like domain-containing protein</fullName>
    </recommendedName>
</protein>